<feature type="region of interest" description="Disordered" evidence="2">
    <location>
        <begin position="698"/>
        <end position="746"/>
    </location>
</feature>
<gene>
    <name evidence="4" type="ORF">C8A01DRAFT_49595</name>
</gene>
<evidence type="ECO:0000313" key="5">
    <source>
        <dbReference type="Proteomes" id="UP001303115"/>
    </source>
</evidence>
<name>A0AAN6PBS3_9PEZI</name>
<feature type="compositionally biased region" description="Low complexity" evidence="2">
    <location>
        <begin position="565"/>
        <end position="576"/>
    </location>
</feature>
<protein>
    <submittedName>
        <fullName evidence="4">Oleate activated transcription factor 3</fullName>
    </submittedName>
</protein>
<keyword evidence="1" id="KW-0539">Nucleus</keyword>
<evidence type="ECO:0000256" key="2">
    <source>
        <dbReference type="SAM" id="MobiDB-lite"/>
    </source>
</evidence>
<feature type="compositionally biased region" description="Basic and acidic residues" evidence="2">
    <location>
        <begin position="726"/>
        <end position="738"/>
    </location>
</feature>
<evidence type="ECO:0000259" key="3">
    <source>
        <dbReference type="PROSITE" id="PS50048"/>
    </source>
</evidence>
<dbReference type="InterPro" id="IPR021858">
    <property type="entry name" value="Fun_TF"/>
</dbReference>
<dbReference type="Pfam" id="PF11951">
    <property type="entry name" value="Fungal_trans_2"/>
    <property type="match status" value="1"/>
</dbReference>
<dbReference type="EMBL" id="MU854504">
    <property type="protein sequence ID" value="KAK4033893.1"/>
    <property type="molecule type" value="Genomic_DNA"/>
</dbReference>
<feature type="compositionally biased region" description="Polar residues" evidence="2">
    <location>
        <begin position="545"/>
        <end position="558"/>
    </location>
</feature>
<dbReference type="GO" id="GO:0008270">
    <property type="term" value="F:zinc ion binding"/>
    <property type="evidence" value="ECO:0007669"/>
    <property type="project" value="InterPro"/>
</dbReference>
<dbReference type="InterPro" id="IPR001138">
    <property type="entry name" value="Zn2Cys6_DnaBD"/>
</dbReference>
<dbReference type="AlphaFoldDB" id="A0AAN6PBS3"/>
<dbReference type="SMART" id="SM00066">
    <property type="entry name" value="GAL4"/>
    <property type="match status" value="1"/>
</dbReference>
<dbReference type="InterPro" id="IPR036864">
    <property type="entry name" value="Zn2-C6_fun-type_DNA-bd_sf"/>
</dbReference>
<dbReference type="Gene3D" id="4.10.240.10">
    <property type="entry name" value="Zn(2)-C6 fungal-type DNA-binding domain"/>
    <property type="match status" value="1"/>
</dbReference>
<dbReference type="Proteomes" id="UP001303115">
    <property type="component" value="Unassembled WGS sequence"/>
</dbReference>
<feature type="compositionally biased region" description="Low complexity" evidence="2">
    <location>
        <begin position="502"/>
        <end position="515"/>
    </location>
</feature>
<feature type="domain" description="Zn(2)-C6 fungal-type" evidence="3">
    <location>
        <begin position="23"/>
        <end position="54"/>
    </location>
</feature>
<dbReference type="Pfam" id="PF00172">
    <property type="entry name" value="Zn_clus"/>
    <property type="match status" value="1"/>
</dbReference>
<dbReference type="PROSITE" id="PS00463">
    <property type="entry name" value="ZN2_CY6_FUNGAL_1"/>
    <property type="match status" value="1"/>
</dbReference>
<dbReference type="SUPFAM" id="SSF57701">
    <property type="entry name" value="Zn2/Cys6 DNA-binding domain"/>
    <property type="match status" value="1"/>
</dbReference>
<dbReference type="CDD" id="cd00067">
    <property type="entry name" value="GAL4"/>
    <property type="match status" value="1"/>
</dbReference>
<proteinExistence type="predicted"/>
<evidence type="ECO:0000256" key="1">
    <source>
        <dbReference type="ARBA" id="ARBA00023242"/>
    </source>
</evidence>
<dbReference type="PROSITE" id="PS50048">
    <property type="entry name" value="ZN2_CY6_FUNGAL_2"/>
    <property type="match status" value="1"/>
</dbReference>
<dbReference type="PANTHER" id="PTHR37540">
    <property type="entry name" value="TRANSCRIPTION FACTOR (ACR-2), PUTATIVE-RELATED-RELATED"/>
    <property type="match status" value="1"/>
</dbReference>
<feature type="region of interest" description="Disordered" evidence="2">
    <location>
        <begin position="489"/>
        <end position="579"/>
    </location>
</feature>
<accession>A0AAN6PBS3</accession>
<evidence type="ECO:0000313" key="4">
    <source>
        <dbReference type="EMBL" id="KAK4033893.1"/>
    </source>
</evidence>
<keyword evidence="5" id="KW-1185">Reference proteome</keyword>
<sequence length="746" mass="81610">MSEPMHAPVPQARTPRAERTTTSCGECRRRKQKCNQGQPCSNCARRFPQPICEYKLSSRCVRSQYNPINRRQDRRPGGVAVPQRPAFAVSLSPPTPTRSGGFNVEALRQPLVPQHSPLVAPWDQQRNNEDVGGVLSGWPGFDHLGQPSTPTSAGQYAWSTDQQSLSVSVIACEEGCTSHSDEVHAAIKTLQAYRSTQNPWASSSWTQGHSAWTLVPAVSPEPGGLSWPLVDQAQELAGLPATQPMQDEELLSVFINFLSQFTASLDGNPDASNPYIKHYVPYCVNSQLLVHVAIYSAACFLTDTGHVERTVAMAHKGHVIKLLNEHIRSQLSTSDEVIAGVLQIILDEWHVLWGNPNDLRAHLRGLRDMVRFRGGFRTLGLHGLISKLAISADVAIALSFEASPFLRGGPEFEFHDSSQIPLRLALNTPLISNLVQFSSCADALHIHPAVASILDDMRFLLSTVLALPEKPSAKELQKVHTTSAWIHERISGLPEDSPAPRRPSAASSTPSRASSIVPETSEDPQPPQSHHGQPQFRRQQHQNPRRVTTQSPASQAQERSPAGMTPSSPLPTTTDPAGPSPDYVYQAVRLAALLYSRAIMRRRPFSLVVTPDEFLRLWTTAWRVPLSTWRTLLGVLNWILLPIAPSGKAAQPHDRFVKGMVNISLFQMGMDNWEIANSVMEAGLSLQRWLAGESVSSSSEAGFEVGEKGKWREGSGSPRGGVGAGEDGRGEGRAEPVNKRGKMGKG</sequence>
<dbReference type="GO" id="GO:0000981">
    <property type="term" value="F:DNA-binding transcription factor activity, RNA polymerase II-specific"/>
    <property type="evidence" value="ECO:0007669"/>
    <property type="project" value="InterPro"/>
</dbReference>
<comment type="caution">
    <text evidence="4">The sequence shown here is derived from an EMBL/GenBank/DDBJ whole genome shotgun (WGS) entry which is preliminary data.</text>
</comment>
<feature type="region of interest" description="Disordered" evidence="2">
    <location>
        <begin position="1"/>
        <end position="23"/>
    </location>
</feature>
<dbReference type="PANTHER" id="PTHR37540:SF9">
    <property type="entry name" value="ZN(2)-C6 FUNGAL-TYPE DOMAIN-CONTAINING PROTEIN"/>
    <property type="match status" value="1"/>
</dbReference>
<reference evidence="5" key="1">
    <citation type="journal article" date="2023" name="Mol. Phylogenet. Evol.">
        <title>Genome-scale phylogeny and comparative genomics of the fungal order Sordariales.</title>
        <authorList>
            <person name="Hensen N."/>
            <person name="Bonometti L."/>
            <person name="Westerberg I."/>
            <person name="Brannstrom I.O."/>
            <person name="Guillou S."/>
            <person name="Cros-Aarteil S."/>
            <person name="Calhoun S."/>
            <person name="Haridas S."/>
            <person name="Kuo A."/>
            <person name="Mondo S."/>
            <person name="Pangilinan J."/>
            <person name="Riley R."/>
            <person name="LaButti K."/>
            <person name="Andreopoulos B."/>
            <person name="Lipzen A."/>
            <person name="Chen C."/>
            <person name="Yan M."/>
            <person name="Daum C."/>
            <person name="Ng V."/>
            <person name="Clum A."/>
            <person name="Steindorff A."/>
            <person name="Ohm R.A."/>
            <person name="Martin F."/>
            <person name="Silar P."/>
            <person name="Natvig D.O."/>
            <person name="Lalanne C."/>
            <person name="Gautier V."/>
            <person name="Ament-Velasquez S.L."/>
            <person name="Kruys A."/>
            <person name="Hutchinson M.I."/>
            <person name="Powell A.J."/>
            <person name="Barry K."/>
            <person name="Miller A.N."/>
            <person name="Grigoriev I.V."/>
            <person name="Debuchy R."/>
            <person name="Gladieux P."/>
            <person name="Hiltunen Thoren M."/>
            <person name="Johannesson H."/>
        </authorList>
    </citation>
    <scope>NUCLEOTIDE SEQUENCE [LARGE SCALE GENOMIC DNA]</scope>
    <source>
        <strain evidence="5">CBS 284.82</strain>
    </source>
</reference>
<organism evidence="4 5">
    <name type="scientific">Parachaetomium inaequale</name>
    <dbReference type="NCBI Taxonomy" id="2588326"/>
    <lineage>
        <taxon>Eukaryota</taxon>
        <taxon>Fungi</taxon>
        <taxon>Dikarya</taxon>
        <taxon>Ascomycota</taxon>
        <taxon>Pezizomycotina</taxon>
        <taxon>Sordariomycetes</taxon>
        <taxon>Sordariomycetidae</taxon>
        <taxon>Sordariales</taxon>
        <taxon>Chaetomiaceae</taxon>
        <taxon>Parachaetomium</taxon>
    </lineage>
</organism>